<name>A0A4Q1HP44_9BURK</name>
<sequence length="242" mass="27269">MCVVGREPGREAFSRMWAILPAALRRPRSEFQAGEEVRQRGHRSYRPDGAEIEAGQRISTLDIAEDAGVCGIRLNLMGRPTPELDSLPWRALFARIAALGWHVEVHLPAARLPEILPILLRTDCAIVVDHFGRPAPALGVADPGFQYLVEQSVTGHVWVKLSGAYRNWAPRQAAAQGLEATRRLLDAYTPERLVWGSDWPHTEHPDIAYAGTRRWLDDWIDDPVVRRVVLVDTPARLFHMDR</sequence>
<organism evidence="2 3">
    <name type="scientific">Achromobacter aloeverae</name>
    <dbReference type="NCBI Taxonomy" id="1750518"/>
    <lineage>
        <taxon>Bacteria</taxon>
        <taxon>Pseudomonadati</taxon>
        <taxon>Pseudomonadota</taxon>
        <taxon>Betaproteobacteria</taxon>
        <taxon>Burkholderiales</taxon>
        <taxon>Alcaligenaceae</taxon>
        <taxon>Achromobacter</taxon>
    </lineage>
</organism>
<dbReference type="GO" id="GO:0016787">
    <property type="term" value="F:hydrolase activity"/>
    <property type="evidence" value="ECO:0007669"/>
    <property type="project" value="InterPro"/>
</dbReference>
<evidence type="ECO:0000259" key="1">
    <source>
        <dbReference type="Pfam" id="PF04909"/>
    </source>
</evidence>
<dbReference type="PANTHER" id="PTHR35563">
    <property type="entry name" value="BARREL METAL-DEPENDENT HYDROLASE, PUTATIVE (AFU_ORTHOLOGUE AFUA_1G16240)-RELATED"/>
    <property type="match status" value="1"/>
</dbReference>
<dbReference type="Proteomes" id="UP000290849">
    <property type="component" value="Unassembled WGS sequence"/>
</dbReference>
<evidence type="ECO:0000313" key="3">
    <source>
        <dbReference type="Proteomes" id="UP000290849"/>
    </source>
</evidence>
<dbReference type="Gene3D" id="3.20.20.140">
    <property type="entry name" value="Metal-dependent hydrolases"/>
    <property type="match status" value="1"/>
</dbReference>
<dbReference type="Pfam" id="PF04909">
    <property type="entry name" value="Amidohydro_2"/>
    <property type="match status" value="1"/>
</dbReference>
<dbReference type="SUPFAM" id="SSF51556">
    <property type="entry name" value="Metallo-dependent hydrolases"/>
    <property type="match status" value="1"/>
</dbReference>
<comment type="caution">
    <text evidence="2">The sequence shown here is derived from an EMBL/GenBank/DDBJ whole genome shotgun (WGS) entry which is preliminary data.</text>
</comment>
<accession>A0A4Q1HP44</accession>
<gene>
    <name evidence="2" type="ORF">C7R54_10915</name>
</gene>
<dbReference type="EMBL" id="PYAL01000002">
    <property type="protein sequence ID" value="RXN91625.1"/>
    <property type="molecule type" value="Genomic_DNA"/>
</dbReference>
<proteinExistence type="predicted"/>
<dbReference type="InterPro" id="IPR052358">
    <property type="entry name" value="Aro_Compnd_Degr_Hydrolases"/>
</dbReference>
<keyword evidence="3" id="KW-1185">Reference proteome</keyword>
<dbReference type="OrthoDB" id="9787654at2"/>
<dbReference type="AlphaFoldDB" id="A0A4Q1HP44"/>
<feature type="domain" description="Amidohydrolase-related" evidence="1">
    <location>
        <begin position="64"/>
        <end position="239"/>
    </location>
</feature>
<protein>
    <recommendedName>
        <fullName evidence="1">Amidohydrolase-related domain-containing protein</fullName>
    </recommendedName>
</protein>
<reference evidence="2 3" key="1">
    <citation type="journal article" date="2017" name="Int. J. Syst. Evol. Microbiol.">
        <title>Achromobacter aloeverae sp. nov., isolated from the root of Aloe vera (L.) Burm.f.</title>
        <authorList>
            <person name="Kuncharoen N."/>
            <person name="Muramatsu Y."/>
            <person name="Shibata C."/>
            <person name="Kamakura Y."/>
            <person name="Nakagawa Y."/>
            <person name="Tanasupawat S."/>
        </authorList>
    </citation>
    <scope>NUCLEOTIDE SEQUENCE [LARGE SCALE GENOMIC DNA]</scope>
    <source>
        <strain evidence="2 3">AVA-1</strain>
    </source>
</reference>
<dbReference type="InterPro" id="IPR032466">
    <property type="entry name" value="Metal_Hydrolase"/>
</dbReference>
<dbReference type="PANTHER" id="PTHR35563:SF2">
    <property type="entry name" value="BARREL METAL-DEPENDENT HYDROLASE, PUTATIVE (AFU_ORTHOLOGUE AFUA_1G16240)-RELATED"/>
    <property type="match status" value="1"/>
</dbReference>
<evidence type="ECO:0000313" key="2">
    <source>
        <dbReference type="EMBL" id="RXN91625.1"/>
    </source>
</evidence>
<dbReference type="InterPro" id="IPR006680">
    <property type="entry name" value="Amidohydro-rel"/>
</dbReference>